<feature type="domain" description="Baseplate structural protein gp6 C-terminal" evidence="3">
    <location>
        <begin position="339"/>
        <end position="406"/>
    </location>
</feature>
<proteinExistence type="evidence at transcript level"/>
<protein>
    <recommendedName>
        <fullName evidence="1">Baseplate wedge protein gp6</fullName>
    </recommendedName>
</protein>
<evidence type="ECO:0000313" key="6">
    <source>
        <dbReference type="EMBL" id="AJT61144.1"/>
    </source>
</evidence>
<evidence type="ECO:0000259" key="4">
    <source>
        <dbReference type="Pfam" id="PF21472"/>
    </source>
</evidence>
<reference evidence="6 7" key="1">
    <citation type="journal article" date="2016" name="Genom Data">
        <title>Complete genome sequence of a giant Vibrio phage ValKK3 infecting Vibrio alginolyticus.</title>
        <authorList>
            <person name="Lal T.M."/>
            <person name="Sano M."/>
            <person name="Hatai K."/>
            <person name="Ransangan J."/>
        </authorList>
    </citation>
    <scope>NUCLEOTIDE SEQUENCE [LARGE SCALE GENOMIC DNA]</scope>
</reference>
<dbReference type="InterPro" id="IPR049028">
    <property type="entry name" value="gp6_C-II"/>
</dbReference>
<comment type="subunit">
    <text evidence="1">Homodimer; each gp6 molecule in the ring interacts with its two neighbors, forming an N-terminal dimer with one and a C-terminal dimer with the other.</text>
</comment>
<evidence type="ECO:0000313" key="7">
    <source>
        <dbReference type="Proteomes" id="UP000202888"/>
    </source>
</evidence>
<keyword evidence="1" id="KW-1227">Viral tail protein</keyword>
<comment type="similarity">
    <text evidence="1">Belongs to the T4likevirus baseplate wedge protein gp6 family.</text>
</comment>
<dbReference type="InterPro" id="IPR054065">
    <property type="entry name" value="Gp6_C-III"/>
</dbReference>
<sequence>MTTNSNLPVSSGSFETIKQDLIQYLKGQDEFKDYDFKGSRLNVLTDLLAYSTMYMQHYSNAALFESFIRTAQKHSSVVQHAQDMGYAPSSLSAATHTIGIKAYHAENPVEITLGTGTRFSADVDGVDYYSYIVWEPHILIGAKQDPLDPQSPLVYQDQIDLVQGTLGRYEALFSETESITIKDPDLDRNYVRVFVDNTEWTNWTDKSIVNVTGGSNVFYLRETVDGYTEVYFGEGELTDFVESGGAYDPGYIGGLRPIEGQRIRVQYVKTQGPVANGSKRFTWADDIPNFQLDDKNIDDNPNNDENFVGSIGGGYAEGTERIRELAPIFRESQRRCVTKLDYETFVSQKFGNIVQSVQAFGSSDKPGYVFISIKPKSGLTLPQVARQDIEEYLKEFNIVTVTPKVVDPDYLYVKHNLRINYRTGSLAEGADYLKAQIINAISDYYYNDVEIFNASFHVSKMLSYVDEAHPSILGSRCDISLIRELANFAQTPMSGYSFLNPITERSVKSEDIMFTPGGYDVQIRTTAARTAPTEEDIGTMLLGPFAPGDITNPLDPETGLPTGAYTDNDFDREVIGSRSLYYRIGTINYASGMMDYDFINLGINSADWDVTGNLIVSASPTRSNIYTDDGSLIVYENELRPQYTDIVLEGIS</sequence>
<keyword evidence="1" id="KW-1245">Viral tail assembly</keyword>
<dbReference type="GO" id="GO:0098025">
    <property type="term" value="C:virus tail, baseplate"/>
    <property type="evidence" value="ECO:0007669"/>
    <property type="project" value="UniProtKB-UniRule"/>
</dbReference>
<dbReference type="KEGG" id="vg:26628629"/>
<dbReference type="GO" id="GO:0098003">
    <property type="term" value="P:viral tail assembly"/>
    <property type="evidence" value="ECO:0007669"/>
    <property type="project" value="UniProtKB-KW"/>
</dbReference>
<dbReference type="EMBL" id="KP671755">
    <property type="protein sequence ID" value="AJT61144.1"/>
    <property type="molecule type" value="Genomic_DNA"/>
</dbReference>
<keyword evidence="7" id="KW-1185">Reference proteome</keyword>
<dbReference type="RefSeq" id="YP_009201406.1">
    <property type="nucleotide sequence ID" value="NC_028829.1"/>
</dbReference>
<dbReference type="OrthoDB" id="668at10239"/>
<comment type="function">
    <text evidence="1">Baseplate protein that is located next to the tail tube (inner baseplate). Involved in the tail assembly. Involved in sheath contraction.</text>
</comment>
<feature type="domain" description="Baseplate wedge protein gp6 C-terminal" evidence="5">
    <location>
        <begin position="409"/>
        <end position="484"/>
    </location>
</feature>
<evidence type="ECO:0000259" key="5">
    <source>
        <dbReference type="Pfam" id="PF21871"/>
    </source>
</evidence>
<organism evidence="6 7">
    <name type="scientific">Vibrio phage ValKK3</name>
    <dbReference type="NCBI Taxonomy" id="1610855"/>
    <lineage>
        <taxon>Viruses</taxon>
        <taxon>Duplodnaviria</taxon>
        <taxon>Heunggongvirae</taxon>
        <taxon>Uroviricota</taxon>
        <taxon>Caudoviricetes</taxon>
        <taxon>Pantevenvirales</taxon>
        <taxon>Straboviridae</taxon>
        <taxon>Schizotequatrovirus</taxon>
        <taxon>Schizotequatrovirus valkk3</taxon>
    </lineage>
</organism>
<keyword evidence="1" id="KW-0946">Virion</keyword>
<dbReference type="Pfam" id="PF21472">
    <property type="entry name" value="gp6_C-domII"/>
    <property type="match status" value="1"/>
</dbReference>
<comment type="subcellular location">
    <subcellularLocation>
        <location evidence="1">Virion</location>
    </subcellularLocation>
    <text evidence="1">12 copies of gp6 form a continuous ring that makes up most of the inner baseplate.</text>
</comment>
<comment type="induction">
    <text evidence="1">Expressed in the late phase of the viral replicative cycle.</text>
</comment>
<feature type="domain" description="Baseplate structural protein gp6 C-terminal" evidence="4">
    <location>
        <begin position="491"/>
        <end position="605"/>
    </location>
</feature>
<dbReference type="Gene3D" id="3.30.300.200">
    <property type="match status" value="1"/>
</dbReference>
<accession>A0A0D4DAZ7</accession>
<dbReference type="GeneID" id="26628629"/>
<keyword evidence="1" id="KW-1188">Viral release from host cell</keyword>
<feature type="domain" description="Baseplate wedge protein gp6-like N-terminal helical" evidence="2">
    <location>
        <begin position="13"/>
        <end position="86"/>
    </location>
</feature>
<dbReference type="InterPro" id="IPR034698">
    <property type="entry name" value="GP6_T4"/>
</dbReference>
<dbReference type="Pfam" id="PF21871">
    <property type="entry name" value="Gp6_C-III"/>
    <property type="match status" value="1"/>
</dbReference>
<dbReference type="HAMAP" id="MF_04102">
    <property type="entry name" value="BP06_T4"/>
    <property type="match status" value="1"/>
</dbReference>
<evidence type="ECO:0000259" key="3">
    <source>
        <dbReference type="Pfam" id="PF21387"/>
    </source>
</evidence>
<dbReference type="Pfam" id="PF21379">
    <property type="entry name" value="Gp6-like_1st"/>
    <property type="match status" value="1"/>
</dbReference>
<dbReference type="InterPro" id="IPR049026">
    <property type="entry name" value="Gp6-like_N"/>
</dbReference>
<evidence type="ECO:0000256" key="1">
    <source>
        <dbReference type="HAMAP-Rule" id="MF_04102"/>
    </source>
</evidence>
<dbReference type="Pfam" id="PF21387">
    <property type="entry name" value="Gp6_C-I"/>
    <property type="match status" value="1"/>
</dbReference>
<name>A0A0D4DAZ7_9CAUD</name>
<dbReference type="InterPro" id="IPR049027">
    <property type="entry name" value="Gp6_C-I"/>
</dbReference>
<keyword evidence="1" id="KW-1226">Viral baseplate protein</keyword>
<dbReference type="Proteomes" id="UP000202888">
    <property type="component" value="Segment"/>
</dbReference>
<evidence type="ECO:0000259" key="2">
    <source>
        <dbReference type="Pfam" id="PF21379"/>
    </source>
</evidence>